<reference evidence="2" key="1">
    <citation type="submission" date="2023-07" db="EMBL/GenBank/DDBJ databases">
        <title>Genomic Encyclopedia of Type Strains, Phase IV (KMG-IV): sequencing the most valuable type-strain genomes for metagenomic binning, comparative biology and taxonomic classification.</title>
        <authorList>
            <person name="Goeker M."/>
        </authorList>
    </citation>
    <scope>NUCLEOTIDE SEQUENCE [LARGE SCALE GENOMIC DNA]</scope>
    <source>
        <strain evidence="2">JSM 076093</strain>
    </source>
</reference>
<dbReference type="Proteomes" id="UP001226720">
    <property type="component" value="Unassembled WGS sequence"/>
</dbReference>
<gene>
    <name evidence="2" type="ORF">QO000_002095</name>
</gene>
<keyword evidence="3" id="KW-1185">Reference proteome</keyword>
<protein>
    <submittedName>
        <fullName evidence="2">Uncharacterized protein</fullName>
    </submittedName>
</protein>
<dbReference type="GeneID" id="301326818"/>
<feature type="region of interest" description="Disordered" evidence="1">
    <location>
        <begin position="1"/>
        <end position="45"/>
    </location>
</feature>
<dbReference type="EMBL" id="JAUSWM010000003">
    <property type="protein sequence ID" value="MDQ0483123.1"/>
    <property type="molecule type" value="Genomic_DNA"/>
</dbReference>
<accession>A0ABU0K198</accession>
<dbReference type="RefSeq" id="WP_169525128.1">
    <property type="nucleotide sequence ID" value="NZ_JAQRMZ010000003.1"/>
</dbReference>
<proteinExistence type="predicted"/>
<name>A0ABU0K198_9BACL</name>
<feature type="compositionally biased region" description="Basic and acidic residues" evidence="1">
    <location>
        <begin position="16"/>
        <end position="45"/>
    </location>
</feature>
<sequence>MGRGKAFDHKKKGMERKRPASADQTKFPHEASTGHKTVSNEEREE</sequence>
<evidence type="ECO:0000256" key="1">
    <source>
        <dbReference type="SAM" id="MobiDB-lite"/>
    </source>
</evidence>
<evidence type="ECO:0000313" key="3">
    <source>
        <dbReference type="Proteomes" id="UP001226720"/>
    </source>
</evidence>
<evidence type="ECO:0000313" key="2">
    <source>
        <dbReference type="EMBL" id="MDQ0483123.1"/>
    </source>
</evidence>
<organism evidence="2 3">
    <name type="scientific">Guptibacillus hwajinpoensis</name>
    <dbReference type="NCBI Taxonomy" id="208199"/>
    <lineage>
        <taxon>Bacteria</taxon>
        <taxon>Bacillati</taxon>
        <taxon>Bacillota</taxon>
        <taxon>Bacilli</taxon>
        <taxon>Bacillales</taxon>
        <taxon>Guptibacillaceae</taxon>
        <taxon>Guptibacillus</taxon>
    </lineage>
</organism>
<comment type="caution">
    <text evidence="2">The sequence shown here is derived from an EMBL/GenBank/DDBJ whole genome shotgun (WGS) entry which is preliminary data.</text>
</comment>